<feature type="binding site" evidence="6">
    <location>
        <position position="191"/>
    </location>
    <ligand>
        <name>Zn(2+)</name>
        <dbReference type="ChEBI" id="CHEBI:29105"/>
    </ligand>
</feature>
<feature type="transmembrane region" description="Helical" evidence="7">
    <location>
        <begin position="196"/>
        <end position="214"/>
    </location>
</feature>
<accession>A0A2N9LAF9</accession>
<feature type="binding site" evidence="6">
    <location>
        <position position="195"/>
    </location>
    <ligand>
        <name>Zn(2+)</name>
        <dbReference type="ChEBI" id="CHEBI:29105"/>
    </ligand>
</feature>
<evidence type="ECO:0000256" key="1">
    <source>
        <dbReference type="ARBA" id="ARBA00004127"/>
    </source>
</evidence>
<evidence type="ECO:0000256" key="7">
    <source>
        <dbReference type="SAM" id="Phobius"/>
    </source>
</evidence>
<feature type="transmembrane region" description="Helical" evidence="7">
    <location>
        <begin position="166"/>
        <end position="184"/>
    </location>
</feature>
<comment type="subcellular location">
    <subcellularLocation>
        <location evidence="1">Endomembrane system</location>
        <topology evidence="1">Multi-pass membrane protein</topology>
    </subcellularLocation>
</comment>
<evidence type="ECO:0000256" key="2">
    <source>
        <dbReference type="ARBA" id="ARBA00008488"/>
    </source>
</evidence>
<dbReference type="InterPro" id="IPR004254">
    <property type="entry name" value="AdipoR/HlyIII-related"/>
</dbReference>
<evidence type="ECO:0000256" key="3">
    <source>
        <dbReference type="ARBA" id="ARBA00022692"/>
    </source>
</evidence>
<sequence length="218" mass="23791">MSLRTNLGDILANAITHGIGAGLAIAGAVYLIVASTRGSARLIISCSIFSGALVLVYVCSTLYHSLVRTRARHVFHVLDHSTIYVLIAGTYTPFTLISLRGTLGWVVFAVEWSLALAGVLFKSIALERFKERRLAILSTAVYLFQGWFIVFVAGSLLHAIGWHGMLWLGAGGLAYTLGIVFFALDRISYFHAAWHIFVLAGSIAHYFAILFYVVPARA</sequence>
<dbReference type="GO" id="GO:0140911">
    <property type="term" value="F:pore-forming activity"/>
    <property type="evidence" value="ECO:0007669"/>
    <property type="project" value="InterPro"/>
</dbReference>
<keyword evidence="5 7" id="KW-0472">Membrane</keyword>
<dbReference type="GO" id="GO:0046872">
    <property type="term" value="F:metal ion binding"/>
    <property type="evidence" value="ECO:0007669"/>
    <property type="project" value="UniProtKB-KW"/>
</dbReference>
<dbReference type="NCBIfam" id="TIGR01065">
    <property type="entry name" value="hlyIII"/>
    <property type="match status" value="1"/>
</dbReference>
<protein>
    <submittedName>
        <fullName evidence="8">Hemolysin-3</fullName>
    </submittedName>
</protein>
<gene>
    <name evidence="8" type="ORF">SBA5_290094</name>
</gene>
<organism evidence="8 9">
    <name type="scientific">Candidatus Sulfuritelmatomonas gaucii</name>
    <dbReference type="NCBI Taxonomy" id="2043161"/>
    <lineage>
        <taxon>Bacteria</taxon>
        <taxon>Pseudomonadati</taxon>
        <taxon>Acidobacteriota</taxon>
        <taxon>Terriglobia</taxon>
        <taxon>Terriglobales</taxon>
        <taxon>Acidobacteriaceae</taxon>
        <taxon>Candidatus Sulfuritelmatomonas</taxon>
    </lineage>
</organism>
<dbReference type="GO" id="GO:0012505">
    <property type="term" value="C:endomembrane system"/>
    <property type="evidence" value="ECO:0007669"/>
    <property type="project" value="UniProtKB-SubCell"/>
</dbReference>
<name>A0A2N9LAF9_9BACT</name>
<keyword evidence="6" id="KW-0479">Metal-binding</keyword>
<evidence type="ECO:0000256" key="4">
    <source>
        <dbReference type="ARBA" id="ARBA00022989"/>
    </source>
</evidence>
<dbReference type="PANTHER" id="PTHR20855:SF129">
    <property type="entry name" value="HEMOLYSIN-3 HOMOLOG"/>
    <property type="match status" value="1"/>
</dbReference>
<evidence type="ECO:0000313" key="8">
    <source>
        <dbReference type="EMBL" id="SPE20240.1"/>
    </source>
</evidence>
<feature type="transmembrane region" description="Helical" evidence="7">
    <location>
        <begin position="12"/>
        <end position="33"/>
    </location>
</feature>
<keyword evidence="3 7" id="KW-0812">Transmembrane</keyword>
<feature type="transmembrane region" description="Helical" evidence="7">
    <location>
        <begin position="134"/>
        <end position="160"/>
    </location>
</feature>
<evidence type="ECO:0000256" key="6">
    <source>
        <dbReference type="PIRSR" id="PIRSR604254-1"/>
    </source>
</evidence>
<feature type="transmembrane region" description="Helical" evidence="7">
    <location>
        <begin position="75"/>
        <end position="97"/>
    </location>
</feature>
<dbReference type="EMBL" id="OKRB01000085">
    <property type="protein sequence ID" value="SPE20240.1"/>
    <property type="molecule type" value="Genomic_DNA"/>
</dbReference>
<evidence type="ECO:0000313" key="9">
    <source>
        <dbReference type="Proteomes" id="UP000239735"/>
    </source>
</evidence>
<evidence type="ECO:0000256" key="5">
    <source>
        <dbReference type="ARBA" id="ARBA00023136"/>
    </source>
</evidence>
<comment type="similarity">
    <text evidence="2">Belongs to the UPF0073 (Hly-III) family.</text>
</comment>
<dbReference type="Pfam" id="PF03006">
    <property type="entry name" value="HlyIII"/>
    <property type="match status" value="1"/>
</dbReference>
<keyword evidence="6" id="KW-0862">Zinc</keyword>
<keyword evidence="4 7" id="KW-1133">Transmembrane helix</keyword>
<feature type="binding site" evidence="6">
    <location>
        <position position="64"/>
    </location>
    <ligand>
        <name>Zn(2+)</name>
        <dbReference type="ChEBI" id="CHEBI:29105"/>
    </ligand>
</feature>
<dbReference type="PANTHER" id="PTHR20855">
    <property type="entry name" value="ADIPOR/PROGESTIN RECEPTOR-RELATED"/>
    <property type="match status" value="1"/>
</dbReference>
<dbReference type="GO" id="GO:0016020">
    <property type="term" value="C:membrane"/>
    <property type="evidence" value="ECO:0007669"/>
    <property type="project" value="InterPro"/>
</dbReference>
<reference evidence="9" key="1">
    <citation type="submission" date="2018-02" db="EMBL/GenBank/DDBJ databases">
        <authorList>
            <person name="Hausmann B."/>
        </authorList>
    </citation>
    <scope>NUCLEOTIDE SEQUENCE [LARGE SCALE GENOMIC DNA]</scope>
    <source>
        <strain evidence="9">Peat soil MAG SbA5</strain>
    </source>
</reference>
<dbReference type="AlphaFoldDB" id="A0A2N9LAF9"/>
<feature type="transmembrane region" description="Helical" evidence="7">
    <location>
        <begin position="103"/>
        <end position="122"/>
    </location>
</feature>
<dbReference type="Proteomes" id="UP000239735">
    <property type="component" value="Unassembled WGS sequence"/>
</dbReference>
<dbReference type="InterPro" id="IPR005744">
    <property type="entry name" value="Hy-lIII"/>
</dbReference>
<feature type="transmembrane region" description="Helical" evidence="7">
    <location>
        <begin position="39"/>
        <end position="63"/>
    </location>
</feature>
<proteinExistence type="inferred from homology"/>